<dbReference type="SUPFAM" id="SSF53756">
    <property type="entry name" value="UDP-Glycosyltransferase/glycogen phosphorylase"/>
    <property type="match status" value="1"/>
</dbReference>
<evidence type="ECO:0000313" key="3">
    <source>
        <dbReference type="Proteomes" id="UP001589776"/>
    </source>
</evidence>
<gene>
    <name evidence="2" type="ORF">ACFFK0_29105</name>
</gene>
<keyword evidence="2" id="KW-0328">Glycosyltransferase</keyword>
<reference evidence="2 3" key="1">
    <citation type="submission" date="2024-09" db="EMBL/GenBank/DDBJ databases">
        <authorList>
            <person name="Sun Q."/>
            <person name="Mori K."/>
        </authorList>
    </citation>
    <scope>NUCLEOTIDE SEQUENCE [LARGE SCALE GENOMIC DNA]</scope>
    <source>
        <strain evidence="2 3">CCM 7759</strain>
    </source>
</reference>
<dbReference type="RefSeq" id="WP_377474668.1">
    <property type="nucleotide sequence ID" value="NZ_JBHLWN010000121.1"/>
</dbReference>
<dbReference type="GO" id="GO:0016757">
    <property type="term" value="F:glycosyltransferase activity"/>
    <property type="evidence" value="ECO:0007669"/>
    <property type="project" value="UniProtKB-KW"/>
</dbReference>
<dbReference type="EMBL" id="JBHLWN010000121">
    <property type="protein sequence ID" value="MFC0216460.1"/>
    <property type="molecule type" value="Genomic_DNA"/>
</dbReference>
<dbReference type="PANTHER" id="PTHR12526">
    <property type="entry name" value="GLYCOSYLTRANSFERASE"/>
    <property type="match status" value="1"/>
</dbReference>
<comment type="caution">
    <text evidence="2">The sequence shown here is derived from an EMBL/GenBank/DDBJ whole genome shotgun (WGS) entry which is preliminary data.</text>
</comment>
<sequence length="400" mass="45544">MNRKIHLLFVIPSLTAGGGEKSLMNLLSQIDYDRYQVDLVLFNRSGLFLASLPEEVRLLDLPESHRTFCSGLPRSIGSFIKQGRLTLAYSRLMFSLKNRTMRHQRARSEQRTWKYFARSLEVLGTQYDAAIGYLEKSSVYFVVDKVKAKKKIGWIHTNYGTSGMDQHFDYPYFQQLDHIVTVSEECARSLESHFADFKHKVKVIYNIVSPVTVRRLAQAGEAAEMARDRSLTKIVSVARLSDEKGIDLAIGACRLLVERGAAVQWYVLGDGQERQKLEMLIESSGLTEHFHLLGTKENPYPYIQAADIYVQPSRYEGKSIALDEAKILLKPIVVTSFETAKDQIQDGVDGMIVAMNEEGLCEGLEALIRDRRIQEQLTLNLSKQQLGTEEEIRKLYEIIQ</sequence>
<dbReference type="PANTHER" id="PTHR12526:SF630">
    <property type="entry name" value="GLYCOSYLTRANSFERASE"/>
    <property type="match status" value="1"/>
</dbReference>
<dbReference type="Proteomes" id="UP001589776">
    <property type="component" value="Unassembled WGS sequence"/>
</dbReference>
<evidence type="ECO:0000259" key="1">
    <source>
        <dbReference type="Pfam" id="PF00534"/>
    </source>
</evidence>
<evidence type="ECO:0000313" key="2">
    <source>
        <dbReference type="EMBL" id="MFC0216460.1"/>
    </source>
</evidence>
<keyword evidence="2" id="KW-0808">Transferase</keyword>
<dbReference type="InterPro" id="IPR001296">
    <property type="entry name" value="Glyco_trans_1"/>
</dbReference>
<proteinExistence type="predicted"/>
<dbReference type="Pfam" id="PF00534">
    <property type="entry name" value="Glycos_transf_1"/>
    <property type="match status" value="1"/>
</dbReference>
<dbReference type="Gene3D" id="3.40.50.2000">
    <property type="entry name" value="Glycogen Phosphorylase B"/>
    <property type="match status" value="2"/>
</dbReference>
<dbReference type="CDD" id="cd03811">
    <property type="entry name" value="GT4_GT28_WabH-like"/>
    <property type="match status" value="1"/>
</dbReference>
<protein>
    <submittedName>
        <fullName evidence="2">Glycosyltransferase</fullName>
        <ecNumber evidence="2">2.4.-.-</ecNumber>
    </submittedName>
</protein>
<accession>A0ABV6DUX3</accession>
<dbReference type="EC" id="2.4.-.-" evidence="2"/>
<name>A0ABV6DUX3_9BACL</name>
<organism evidence="2 3">
    <name type="scientific">Paenibacillus chartarius</name>
    <dbReference type="NCBI Taxonomy" id="747481"/>
    <lineage>
        <taxon>Bacteria</taxon>
        <taxon>Bacillati</taxon>
        <taxon>Bacillota</taxon>
        <taxon>Bacilli</taxon>
        <taxon>Bacillales</taxon>
        <taxon>Paenibacillaceae</taxon>
        <taxon>Paenibacillus</taxon>
    </lineage>
</organism>
<feature type="domain" description="Glycosyl transferase family 1" evidence="1">
    <location>
        <begin position="232"/>
        <end position="378"/>
    </location>
</feature>
<keyword evidence="3" id="KW-1185">Reference proteome</keyword>